<protein>
    <submittedName>
        <fullName evidence="1">Uncharacterized protein</fullName>
    </submittedName>
</protein>
<reference evidence="1" key="1">
    <citation type="submission" date="2021-03" db="EMBL/GenBank/DDBJ databases">
        <title>Draft genome sequence of rust myrtle Austropuccinia psidii MF-1, a brazilian biotype.</title>
        <authorList>
            <person name="Quecine M.C."/>
            <person name="Pachon D.M.R."/>
            <person name="Bonatelli M.L."/>
            <person name="Correr F.H."/>
            <person name="Franceschini L.M."/>
            <person name="Leite T.F."/>
            <person name="Margarido G.R.A."/>
            <person name="Almeida C.A."/>
            <person name="Ferrarezi J.A."/>
            <person name="Labate C.A."/>
        </authorList>
    </citation>
    <scope>NUCLEOTIDE SEQUENCE</scope>
    <source>
        <strain evidence="1">MF-1</strain>
    </source>
</reference>
<dbReference type="EMBL" id="AVOT02035374">
    <property type="protein sequence ID" value="MBW0529718.1"/>
    <property type="molecule type" value="Genomic_DNA"/>
</dbReference>
<accession>A0A9Q3I6D1</accession>
<name>A0A9Q3I6D1_9BASI</name>
<evidence type="ECO:0000313" key="1">
    <source>
        <dbReference type="EMBL" id="MBW0529718.1"/>
    </source>
</evidence>
<keyword evidence="2" id="KW-1185">Reference proteome</keyword>
<proteinExistence type="predicted"/>
<dbReference type="OrthoDB" id="3344688at2759"/>
<gene>
    <name evidence="1" type="ORF">O181_069433</name>
</gene>
<sequence length="198" mass="22295">MPLYFGPPSGRGWWYYLRVQRSTWLYQTQLNILCRQSTSSPSLQEIFCNNQVAVQVSINNQSRKRMRYLDRAFFFVNDTIRKYDVKVTWVPTGKMQVDALTKQLSGPALKQALAFLCVDGQQLNHLPNTPKSLSSPLTIGGDRLGTDWQASFTAPGYFSIGNAFSQPLTIGGDRLGTDWQASFTAPGYLSIHSYVRAL</sequence>
<organism evidence="1 2">
    <name type="scientific">Austropuccinia psidii MF-1</name>
    <dbReference type="NCBI Taxonomy" id="1389203"/>
    <lineage>
        <taxon>Eukaryota</taxon>
        <taxon>Fungi</taxon>
        <taxon>Dikarya</taxon>
        <taxon>Basidiomycota</taxon>
        <taxon>Pucciniomycotina</taxon>
        <taxon>Pucciniomycetes</taxon>
        <taxon>Pucciniales</taxon>
        <taxon>Sphaerophragmiaceae</taxon>
        <taxon>Austropuccinia</taxon>
    </lineage>
</organism>
<comment type="caution">
    <text evidence="1">The sequence shown here is derived from an EMBL/GenBank/DDBJ whole genome shotgun (WGS) entry which is preliminary data.</text>
</comment>
<dbReference type="AlphaFoldDB" id="A0A9Q3I6D1"/>
<dbReference type="Proteomes" id="UP000765509">
    <property type="component" value="Unassembled WGS sequence"/>
</dbReference>
<evidence type="ECO:0000313" key="2">
    <source>
        <dbReference type="Proteomes" id="UP000765509"/>
    </source>
</evidence>